<protein>
    <recommendedName>
        <fullName evidence="4">Glycoside hydrolase family 42 N-terminal domain-containing protein</fullName>
    </recommendedName>
</protein>
<dbReference type="InterPro" id="IPR013529">
    <property type="entry name" value="Glyco_hydro_42_N"/>
</dbReference>
<proteinExistence type="predicted"/>
<reference evidence="5 6" key="1">
    <citation type="journal article" date="2016" name="Nat. Commun.">
        <title>Thousands of microbial genomes shed light on interconnected biogeochemical processes in an aquifer system.</title>
        <authorList>
            <person name="Anantharaman K."/>
            <person name="Brown C.T."/>
            <person name="Hug L.A."/>
            <person name="Sharon I."/>
            <person name="Castelle C.J."/>
            <person name="Probst A.J."/>
            <person name="Thomas B.C."/>
            <person name="Singh A."/>
            <person name="Wilkins M.J."/>
            <person name="Karaoz U."/>
            <person name="Brodie E.L."/>
            <person name="Williams K.H."/>
            <person name="Hubbard S.S."/>
            <person name="Banfield J.F."/>
        </authorList>
    </citation>
    <scope>NUCLEOTIDE SEQUENCE [LARGE SCALE GENOMIC DNA]</scope>
</reference>
<feature type="transmembrane region" description="Helical" evidence="3">
    <location>
        <begin position="273"/>
        <end position="292"/>
    </location>
</feature>
<evidence type="ECO:0000313" key="5">
    <source>
        <dbReference type="EMBL" id="OGZ43322.1"/>
    </source>
</evidence>
<dbReference type="InterPro" id="IPR037185">
    <property type="entry name" value="EmrE-like"/>
</dbReference>
<feature type="transmembrane region" description="Helical" evidence="3">
    <location>
        <begin position="243"/>
        <end position="261"/>
    </location>
</feature>
<comment type="caution">
    <text evidence="5">The sequence shown here is derived from an EMBL/GenBank/DDBJ whole genome shotgun (WGS) entry which is preliminary data.</text>
</comment>
<dbReference type="SUPFAM" id="SSF103481">
    <property type="entry name" value="Multidrug resistance efflux transporter EmrE"/>
    <property type="match status" value="1"/>
</dbReference>
<feature type="transmembrane region" description="Helical" evidence="3">
    <location>
        <begin position="143"/>
        <end position="163"/>
    </location>
</feature>
<keyword evidence="1" id="KW-0378">Hydrolase</keyword>
<dbReference type="GO" id="GO:0005975">
    <property type="term" value="P:carbohydrate metabolic process"/>
    <property type="evidence" value="ECO:0007669"/>
    <property type="project" value="InterPro"/>
</dbReference>
<keyword evidence="3" id="KW-0472">Membrane</keyword>
<keyword evidence="2" id="KW-0326">Glycosidase</keyword>
<dbReference type="EMBL" id="MHNK01000017">
    <property type="protein sequence ID" value="OGZ43322.1"/>
    <property type="molecule type" value="Genomic_DNA"/>
</dbReference>
<dbReference type="GO" id="GO:0004565">
    <property type="term" value="F:beta-galactosidase activity"/>
    <property type="evidence" value="ECO:0007669"/>
    <property type="project" value="InterPro"/>
</dbReference>
<dbReference type="Proteomes" id="UP000177480">
    <property type="component" value="Unassembled WGS sequence"/>
</dbReference>
<feature type="transmembrane region" description="Helical" evidence="3">
    <location>
        <begin position="104"/>
        <end position="136"/>
    </location>
</feature>
<dbReference type="STRING" id="1802114.A2719_05370"/>
<keyword evidence="3" id="KW-1133">Transmembrane helix</keyword>
<evidence type="ECO:0000259" key="4">
    <source>
        <dbReference type="Pfam" id="PF02449"/>
    </source>
</evidence>
<feature type="transmembrane region" description="Helical" evidence="3">
    <location>
        <begin position="64"/>
        <end position="84"/>
    </location>
</feature>
<evidence type="ECO:0000256" key="1">
    <source>
        <dbReference type="ARBA" id="ARBA00022801"/>
    </source>
</evidence>
<sequence length="619" mass="70845">MNWLLISLLAQFVLGTSALADKLLLKKSFSNPVGYTFWLGILGLVSVVLLPFGFVGVSWQTLGVAFIAGGAFMAGMLFYFYALFYSKAGGSIVLVSGFSPIATLVFGSFFLGMVLESYQMISFVLLVGGGFLITFLEERHMRLWTLFFVLLAAGCFGVSNIVSKYVFEEANFITGFFWIKVGGAALVALCLLYAPWRRIILSPGGKHQLRNKKLYVLNRAYAGAGSVLVFYAISLGVPSLVDAMQSIRFLIVFIGGWILFHERFQWRRLFGEYIAFTFISIAVIFLGVGAYFEYTAPDPNRPIEWGVTFSQKFSQELSLSGSTAKLGWQENYEAILNDLGVRHLRLVAYWDLVEPQEGQYDFSGLDYQMRRAEEVGADVILAIGKKVPRWPECHEPEWARAQSEKLKTQNILHYIEAVVKRYKNSSALKYWQVENEPFLPFGDCSSVSREIVDAEILHVRSLDDRHPILTTDSGEIGLWYAAAKWGDVFGTTMYRRVYNEVFGFIEYPIGPWFFRAKEQIIRFLIQDYQKKFLVVELGMEPWLPRALRDAPLEDQLRVFDFPFFEDSIHFAKNTGFDDYYLWGAEWWYWMKVQHDDPRFWNAARELFTDTGHEPLTSNK</sequence>
<evidence type="ECO:0000256" key="3">
    <source>
        <dbReference type="SAM" id="Phobius"/>
    </source>
</evidence>
<accession>A0A1G2G006</accession>
<evidence type="ECO:0000256" key="2">
    <source>
        <dbReference type="ARBA" id="ARBA00023295"/>
    </source>
</evidence>
<feature type="transmembrane region" description="Helical" evidence="3">
    <location>
        <begin position="36"/>
        <end position="57"/>
    </location>
</feature>
<feature type="transmembrane region" description="Helical" evidence="3">
    <location>
        <begin position="216"/>
        <end position="237"/>
    </location>
</feature>
<dbReference type="SUPFAM" id="SSF51445">
    <property type="entry name" value="(Trans)glycosidases"/>
    <property type="match status" value="1"/>
</dbReference>
<gene>
    <name evidence="5" type="ORF">A2719_05370</name>
</gene>
<keyword evidence="3" id="KW-0812">Transmembrane</keyword>
<dbReference type="AlphaFoldDB" id="A0A1G2G006"/>
<feature type="domain" description="Glycoside hydrolase family 42 N-terminal" evidence="4">
    <location>
        <begin position="335"/>
        <end position="437"/>
    </location>
</feature>
<name>A0A1G2G006_9BACT</name>
<dbReference type="Pfam" id="PF02449">
    <property type="entry name" value="Glyco_hydro_42"/>
    <property type="match status" value="1"/>
</dbReference>
<organism evidence="5 6">
    <name type="scientific">Candidatus Ryanbacteria bacterium RIFCSPHIGHO2_01_FULL_45_22</name>
    <dbReference type="NCBI Taxonomy" id="1802114"/>
    <lineage>
        <taxon>Bacteria</taxon>
        <taxon>Candidatus Ryaniibacteriota</taxon>
    </lineage>
</organism>
<dbReference type="InterPro" id="IPR017853">
    <property type="entry name" value="GH"/>
</dbReference>
<evidence type="ECO:0000313" key="6">
    <source>
        <dbReference type="Proteomes" id="UP000177480"/>
    </source>
</evidence>
<dbReference type="GO" id="GO:0009341">
    <property type="term" value="C:beta-galactosidase complex"/>
    <property type="evidence" value="ECO:0007669"/>
    <property type="project" value="InterPro"/>
</dbReference>
<feature type="transmembrane region" description="Helical" evidence="3">
    <location>
        <begin position="175"/>
        <end position="196"/>
    </location>
</feature>
<dbReference type="Gene3D" id="3.20.20.80">
    <property type="entry name" value="Glycosidases"/>
    <property type="match status" value="1"/>
</dbReference>